<dbReference type="InterPro" id="IPR003593">
    <property type="entry name" value="AAA+_ATPase"/>
</dbReference>
<reference evidence="5 6" key="1">
    <citation type="submission" date="2019-07" db="EMBL/GenBank/DDBJ databases">
        <title>Description of 53C-WASEF.</title>
        <authorList>
            <person name="Pitt A."/>
            <person name="Hahn M.W."/>
        </authorList>
    </citation>
    <scope>NUCLEOTIDE SEQUENCE [LARGE SCALE GENOMIC DNA]</scope>
    <source>
        <strain evidence="5 6">53C-WASEF</strain>
    </source>
</reference>
<dbReference type="PANTHER" id="PTHR42788">
    <property type="entry name" value="TAURINE IMPORT ATP-BINDING PROTEIN-RELATED"/>
    <property type="match status" value="1"/>
</dbReference>
<sequence>MSLTADTFVDLQSVTKRFGDNSRPPVLSGITTQIARGEFISLIGPSGCGKSTLLRLIAGLTTPTAGRVLIENQPAATSGTERAFIFQDATLLPWLTVQHNAELLLKIRGVPADRRRELATQLLSLARIGHLADRYPRQLSGGEKMRVSLARALTLEPSLLLLDEPFGALDELTREHLNEELLSLHERQRWTALFVTHSVTEAVFLSTRILVLSTGRIAHDLPVDLPFPRNAATREHPAFHQRVADVSRLLRQVSA</sequence>
<evidence type="ECO:0000259" key="4">
    <source>
        <dbReference type="PROSITE" id="PS50893"/>
    </source>
</evidence>
<keyword evidence="3 5" id="KW-0067">ATP-binding</keyword>
<dbReference type="OrthoDB" id="9802264at2"/>
<dbReference type="CDD" id="cd03293">
    <property type="entry name" value="ABC_NrtD_SsuB_transporters"/>
    <property type="match status" value="1"/>
</dbReference>
<organism evidence="5 6">
    <name type="scientific">Rariglobus hedericola</name>
    <dbReference type="NCBI Taxonomy" id="2597822"/>
    <lineage>
        <taxon>Bacteria</taxon>
        <taxon>Pseudomonadati</taxon>
        <taxon>Verrucomicrobiota</taxon>
        <taxon>Opitutia</taxon>
        <taxon>Opitutales</taxon>
        <taxon>Opitutaceae</taxon>
        <taxon>Rariglobus</taxon>
    </lineage>
</organism>
<protein>
    <submittedName>
        <fullName evidence="5">ABC transporter ATP-binding protein</fullName>
    </submittedName>
</protein>
<dbReference type="InterPro" id="IPR027417">
    <property type="entry name" value="P-loop_NTPase"/>
</dbReference>
<keyword evidence="6" id="KW-1185">Reference proteome</keyword>
<dbReference type="PROSITE" id="PS50893">
    <property type="entry name" value="ABC_TRANSPORTER_2"/>
    <property type="match status" value="1"/>
</dbReference>
<evidence type="ECO:0000256" key="2">
    <source>
        <dbReference type="ARBA" id="ARBA00022741"/>
    </source>
</evidence>
<dbReference type="PROSITE" id="PS00211">
    <property type="entry name" value="ABC_TRANSPORTER_1"/>
    <property type="match status" value="1"/>
</dbReference>
<evidence type="ECO:0000256" key="1">
    <source>
        <dbReference type="ARBA" id="ARBA00022448"/>
    </source>
</evidence>
<gene>
    <name evidence="5" type="ORF">FPL22_00775</name>
</gene>
<evidence type="ECO:0000313" key="6">
    <source>
        <dbReference type="Proteomes" id="UP000315648"/>
    </source>
</evidence>
<accession>A0A556QMK9</accession>
<dbReference type="SUPFAM" id="SSF52540">
    <property type="entry name" value="P-loop containing nucleoside triphosphate hydrolases"/>
    <property type="match status" value="1"/>
</dbReference>
<dbReference type="Pfam" id="PF00005">
    <property type="entry name" value="ABC_tran"/>
    <property type="match status" value="1"/>
</dbReference>
<dbReference type="Gene3D" id="3.40.50.300">
    <property type="entry name" value="P-loop containing nucleotide triphosphate hydrolases"/>
    <property type="match status" value="1"/>
</dbReference>
<dbReference type="EMBL" id="VMBG01000001">
    <property type="protein sequence ID" value="TSJ77874.1"/>
    <property type="molecule type" value="Genomic_DNA"/>
</dbReference>
<feature type="domain" description="ABC transporter" evidence="4">
    <location>
        <begin position="9"/>
        <end position="239"/>
    </location>
</feature>
<dbReference type="Proteomes" id="UP000315648">
    <property type="component" value="Unassembled WGS sequence"/>
</dbReference>
<dbReference type="PANTHER" id="PTHR42788:SF13">
    <property type="entry name" value="ALIPHATIC SULFONATES IMPORT ATP-BINDING PROTEIN SSUB"/>
    <property type="match status" value="1"/>
</dbReference>
<evidence type="ECO:0000256" key="3">
    <source>
        <dbReference type="ARBA" id="ARBA00022840"/>
    </source>
</evidence>
<dbReference type="SMART" id="SM00382">
    <property type="entry name" value="AAA"/>
    <property type="match status" value="1"/>
</dbReference>
<dbReference type="InterPro" id="IPR017871">
    <property type="entry name" value="ABC_transporter-like_CS"/>
</dbReference>
<dbReference type="InterPro" id="IPR003439">
    <property type="entry name" value="ABC_transporter-like_ATP-bd"/>
</dbReference>
<dbReference type="InterPro" id="IPR050166">
    <property type="entry name" value="ABC_transporter_ATP-bind"/>
</dbReference>
<dbReference type="GO" id="GO:0016887">
    <property type="term" value="F:ATP hydrolysis activity"/>
    <property type="evidence" value="ECO:0007669"/>
    <property type="project" value="InterPro"/>
</dbReference>
<proteinExistence type="predicted"/>
<evidence type="ECO:0000313" key="5">
    <source>
        <dbReference type="EMBL" id="TSJ77874.1"/>
    </source>
</evidence>
<keyword evidence="1" id="KW-0813">Transport</keyword>
<dbReference type="GO" id="GO:0005524">
    <property type="term" value="F:ATP binding"/>
    <property type="evidence" value="ECO:0007669"/>
    <property type="project" value="UniProtKB-KW"/>
</dbReference>
<keyword evidence="2" id="KW-0547">Nucleotide-binding</keyword>
<comment type="caution">
    <text evidence="5">The sequence shown here is derived from an EMBL/GenBank/DDBJ whole genome shotgun (WGS) entry which is preliminary data.</text>
</comment>
<name>A0A556QMK9_9BACT</name>
<dbReference type="AlphaFoldDB" id="A0A556QMK9"/>
<dbReference type="RefSeq" id="WP_144228216.1">
    <property type="nucleotide sequence ID" value="NZ_CBCRVV010000001.1"/>
</dbReference>